<dbReference type="EMBL" id="SOMN01000049">
    <property type="protein sequence ID" value="TFE19793.1"/>
    <property type="molecule type" value="Genomic_DNA"/>
</dbReference>
<protein>
    <submittedName>
        <fullName evidence="2">DUF2809 domain-containing protein</fullName>
    </submittedName>
</protein>
<feature type="transmembrane region" description="Helical" evidence="1">
    <location>
        <begin position="17"/>
        <end position="36"/>
    </location>
</feature>
<dbReference type="AlphaFoldDB" id="A0A4Y8LR75"/>
<keyword evidence="3" id="KW-1185">Reference proteome</keyword>
<reference evidence="2 3" key="1">
    <citation type="submission" date="2019-03" db="EMBL/GenBank/DDBJ databases">
        <title>Cohnella endophytica sp. nov., a novel endophytic bacterium isolated from bark of Sonneratia apetala.</title>
        <authorList>
            <person name="Tuo L."/>
        </authorList>
    </citation>
    <scope>NUCLEOTIDE SEQUENCE [LARGE SCALE GENOMIC DNA]</scope>
    <source>
        <strain evidence="2 3">CCTCC AB 208254</strain>
    </source>
</reference>
<dbReference type="RefSeq" id="WP_135154395.1">
    <property type="nucleotide sequence ID" value="NZ_SOMN01000049.1"/>
</dbReference>
<comment type="caution">
    <text evidence="2">The sequence shown here is derived from an EMBL/GenBank/DDBJ whole genome shotgun (WGS) entry which is preliminary data.</text>
</comment>
<accession>A0A4Y8LR75</accession>
<proteinExistence type="predicted"/>
<evidence type="ECO:0000313" key="2">
    <source>
        <dbReference type="EMBL" id="TFE19793.1"/>
    </source>
</evidence>
<feature type="transmembrane region" description="Helical" evidence="1">
    <location>
        <begin position="48"/>
        <end position="66"/>
    </location>
</feature>
<keyword evidence="1" id="KW-1133">Transmembrane helix</keyword>
<evidence type="ECO:0000256" key="1">
    <source>
        <dbReference type="SAM" id="Phobius"/>
    </source>
</evidence>
<keyword evidence="1" id="KW-0812">Transmembrane</keyword>
<dbReference type="OrthoDB" id="5360192at2"/>
<dbReference type="Proteomes" id="UP000297900">
    <property type="component" value="Unassembled WGS sequence"/>
</dbReference>
<dbReference type="InterPro" id="IPR021257">
    <property type="entry name" value="DUF2809"/>
</dbReference>
<name>A0A4Y8LR75_9BACL</name>
<gene>
    <name evidence="2" type="ORF">E2980_21965</name>
</gene>
<keyword evidence="1" id="KW-0472">Membrane</keyword>
<organism evidence="2 3">
    <name type="scientific">Cohnella luojiensis</name>
    <dbReference type="NCBI Taxonomy" id="652876"/>
    <lineage>
        <taxon>Bacteria</taxon>
        <taxon>Bacillati</taxon>
        <taxon>Bacillota</taxon>
        <taxon>Bacilli</taxon>
        <taxon>Bacillales</taxon>
        <taxon>Paenibacillaceae</taxon>
        <taxon>Cohnella</taxon>
    </lineage>
</organism>
<dbReference type="Pfam" id="PF10990">
    <property type="entry name" value="DUF2809"/>
    <property type="match status" value="1"/>
</dbReference>
<evidence type="ECO:0000313" key="3">
    <source>
        <dbReference type="Proteomes" id="UP000297900"/>
    </source>
</evidence>
<sequence length="136" mass="15534">MNTKCYRSGENFMRSRVYYGFAIVITIILGISSREFSSFLPKFVSENFGDGLWASMVYLGFRVLLVRKSLTSALWMSVVFCCGVEFSQLYQADWINEFRSTLPGSLVLGKGFLIADFARYGVGLMTAYLVDRYFQK</sequence>